<dbReference type="PANTHER" id="PTHR46236">
    <property type="entry name" value="TRAF-LIKE SUPERFAMILY PROTEIN"/>
    <property type="match status" value="1"/>
</dbReference>
<proteinExistence type="predicted"/>
<sequence length="221" mass="25562">MEEQYEKKITWTIKNFSSLPSDKIYSDYFVVGDSKWRLLAYPKGNGYGINKSLSLFLDVADSESLPDGWKRHIKYRLTVVNQKSEKLSKKIVETPLVNESIDINGFQVLPSQVESVNSLFEDHPDIASNFRLENPLLRTQYMNSLLHLTEILCQSPQELSNVDLANAYSTLSYVTKAGFKLDWLEKKLKEIGETRVQEIREELKDMKQKCADMEALLEFLR</sequence>
<dbReference type="Pfam" id="PF22486">
    <property type="entry name" value="MATH_2"/>
    <property type="match status" value="1"/>
</dbReference>
<evidence type="ECO:0000259" key="3">
    <source>
        <dbReference type="PROSITE" id="PS50144"/>
    </source>
</evidence>
<accession>A0A7G2DYI9</accession>
<dbReference type="EMBL" id="LR881466">
    <property type="protein sequence ID" value="CAD5314191.1"/>
    <property type="molecule type" value="Genomic_DNA"/>
</dbReference>
<dbReference type="AlphaFoldDB" id="A0A7G2DYI9"/>
<keyword evidence="1 2" id="KW-0175">Coiled coil</keyword>
<name>A0A7G2DYI9_ARATH</name>
<protein>
    <submittedName>
        <fullName evidence="4">(thale cress) hypothetical protein</fullName>
    </submittedName>
</protein>
<evidence type="ECO:0000256" key="1">
    <source>
        <dbReference type="ARBA" id="ARBA00023054"/>
    </source>
</evidence>
<dbReference type="SMART" id="SM00061">
    <property type="entry name" value="MATH"/>
    <property type="match status" value="1"/>
</dbReference>
<feature type="coiled-coil region" evidence="2">
    <location>
        <begin position="189"/>
        <end position="216"/>
    </location>
</feature>
<dbReference type="SUPFAM" id="SSF49599">
    <property type="entry name" value="TRAF domain-like"/>
    <property type="match status" value="1"/>
</dbReference>
<organism evidence="4 5">
    <name type="scientific">Arabidopsis thaliana</name>
    <name type="common">Mouse-ear cress</name>
    <dbReference type="NCBI Taxonomy" id="3702"/>
    <lineage>
        <taxon>Eukaryota</taxon>
        <taxon>Viridiplantae</taxon>
        <taxon>Streptophyta</taxon>
        <taxon>Embryophyta</taxon>
        <taxon>Tracheophyta</taxon>
        <taxon>Spermatophyta</taxon>
        <taxon>Magnoliopsida</taxon>
        <taxon>eudicotyledons</taxon>
        <taxon>Gunneridae</taxon>
        <taxon>Pentapetalae</taxon>
        <taxon>rosids</taxon>
        <taxon>malvids</taxon>
        <taxon>Brassicales</taxon>
        <taxon>Brassicaceae</taxon>
        <taxon>Camelineae</taxon>
        <taxon>Arabidopsis</taxon>
    </lineage>
</organism>
<dbReference type="Proteomes" id="UP000516314">
    <property type="component" value="Chromosome 1"/>
</dbReference>
<dbReference type="InterPro" id="IPR050804">
    <property type="entry name" value="MCC"/>
</dbReference>
<gene>
    <name evidence="4" type="ORF">AT9943_LOCUS2646</name>
</gene>
<dbReference type="PANTHER" id="PTHR46236:SF21">
    <property type="entry name" value="TRAF-LIKE FAMILY PROTEIN-RELATED"/>
    <property type="match status" value="1"/>
</dbReference>
<evidence type="ECO:0000313" key="5">
    <source>
        <dbReference type="Proteomes" id="UP000516314"/>
    </source>
</evidence>
<dbReference type="PROSITE" id="PS50144">
    <property type="entry name" value="MATH"/>
    <property type="match status" value="1"/>
</dbReference>
<feature type="domain" description="MATH" evidence="3">
    <location>
        <begin position="6"/>
        <end position="130"/>
    </location>
</feature>
<dbReference type="InterPro" id="IPR008974">
    <property type="entry name" value="TRAF-like"/>
</dbReference>
<reference evidence="4 5" key="1">
    <citation type="submission" date="2020-09" db="EMBL/GenBank/DDBJ databases">
        <authorList>
            <person name="Ashkenazy H."/>
        </authorList>
    </citation>
    <scope>NUCLEOTIDE SEQUENCE [LARGE SCALE GENOMIC DNA]</scope>
    <source>
        <strain evidence="5">cv. Cdm-0</strain>
    </source>
</reference>
<evidence type="ECO:0000256" key="2">
    <source>
        <dbReference type="SAM" id="Coils"/>
    </source>
</evidence>
<dbReference type="CDD" id="cd00121">
    <property type="entry name" value="MATH"/>
    <property type="match status" value="1"/>
</dbReference>
<evidence type="ECO:0000313" key="4">
    <source>
        <dbReference type="EMBL" id="CAD5314191.1"/>
    </source>
</evidence>
<dbReference type="InterPro" id="IPR002083">
    <property type="entry name" value="MATH/TRAF_dom"/>
</dbReference>
<dbReference type="Gene3D" id="2.60.210.10">
    <property type="entry name" value="Apoptosis, Tumor Necrosis Factor Receptor Associated Protein 2, Chain A"/>
    <property type="match status" value="1"/>
</dbReference>